<dbReference type="InterPro" id="IPR052440">
    <property type="entry name" value="Trans_Reg/Chrom_Remod"/>
</dbReference>
<dbReference type="AlphaFoldDB" id="F7BNR0"/>
<reference evidence="2" key="4">
    <citation type="submission" date="2025-09" db="UniProtKB">
        <authorList>
            <consortium name="Ensembl"/>
        </authorList>
    </citation>
    <scope>IDENTIFICATION</scope>
</reference>
<feature type="compositionally biased region" description="Basic residues" evidence="1">
    <location>
        <begin position="46"/>
        <end position="72"/>
    </location>
</feature>
<dbReference type="STRING" id="7719.ENSCINP00000024170"/>
<evidence type="ECO:0000313" key="2">
    <source>
        <dbReference type="Ensembl" id="ENSCINP00000024170.2"/>
    </source>
</evidence>
<dbReference type="InParanoid" id="F7BNR0"/>
<dbReference type="Proteomes" id="UP000008144">
    <property type="component" value="Chromosome 8"/>
</dbReference>
<reference evidence="3" key="1">
    <citation type="journal article" date="2002" name="Science">
        <title>The draft genome of Ciona intestinalis: insights into chordate and vertebrate origins.</title>
        <authorList>
            <person name="Dehal P."/>
            <person name="Satou Y."/>
            <person name="Campbell R.K."/>
            <person name="Chapman J."/>
            <person name="Degnan B."/>
            <person name="De Tomaso A."/>
            <person name="Davidson B."/>
            <person name="Di Gregorio A."/>
            <person name="Gelpke M."/>
            <person name="Goodstein D.M."/>
            <person name="Harafuji N."/>
            <person name="Hastings K.E."/>
            <person name="Ho I."/>
            <person name="Hotta K."/>
            <person name="Huang W."/>
            <person name="Kawashima T."/>
            <person name="Lemaire P."/>
            <person name="Martinez D."/>
            <person name="Meinertzhagen I.A."/>
            <person name="Necula S."/>
            <person name="Nonaka M."/>
            <person name="Putnam N."/>
            <person name="Rash S."/>
            <person name="Saiga H."/>
            <person name="Satake M."/>
            <person name="Terry A."/>
            <person name="Yamada L."/>
            <person name="Wang H.G."/>
            <person name="Awazu S."/>
            <person name="Azumi K."/>
            <person name="Boore J."/>
            <person name="Branno M."/>
            <person name="Chin-Bow S."/>
            <person name="DeSantis R."/>
            <person name="Doyle S."/>
            <person name="Francino P."/>
            <person name="Keys D.N."/>
            <person name="Haga S."/>
            <person name="Hayashi H."/>
            <person name="Hino K."/>
            <person name="Imai K.S."/>
            <person name="Inaba K."/>
            <person name="Kano S."/>
            <person name="Kobayashi K."/>
            <person name="Kobayashi M."/>
            <person name="Lee B.I."/>
            <person name="Makabe K.W."/>
            <person name="Manohar C."/>
            <person name="Matassi G."/>
            <person name="Medina M."/>
            <person name="Mochizuki Y."/>
            <person name="Mount S."/>
            <person name="Morishita T."/>
            <person name="Miura S."/>
            <person name="Nakayama A."/>
            <person name="Nishizaka S."/>
            <person name="Nomoto H."/>
            <person name="Ohta F."/>
            <person name="Oishi K."/>
            <person name="Rigoutsos I."/>
            <person name="Sano M."/>
            <person name="Sasaki A."/>
            <person name="Sasakura Y."/>
            <person name="Shoguchi E."/>
            <person name="Shin-i T."/>
            <person name="Spagnuolo A."/>
            <person name="Stainier D."/>
            <person name="Suzuki M.M."/>
            <person name="Tassy O."/>
            <person name="Takatori N."/>
            <person name="Tokuoka M."/>
            <person name="Yagi K."/>
            <person name="Yoshizaki F."/>
            <person name="Wada S."/>
            <person name="Zhang C."/>
            <person name="Hyatt P.D."/>
            <person name="Larimer F."/>
            <person name="Detter C."/>
            <person name="Doggett N."/>
            <person name="Glavina T."/>
            <person name="Hawkins T."/>
            <person name="Richardson P."/>
            <person name="Lucas S."/>
            <person name="Kohara Y."/>
            <person name="Levine M."/>
            <person name="Satoh N."/>
            <person name="Rokhsar D.S."/>
        </authorList>
    </citation>
    <scope>NUCLEOTIDE SEQUENCE [LARGE SCALE GENOMIC DNA]</scope>
</reference>
<keyword evidence="3" id="KW-1185">Reference proteome</keyword>
<feature type="region of interest" description="Disordered" evidence="1">
    <location>
        <begin position="1"/>
        <end position="24"/>
    </location>
</feature>
<dbReference type="PANTHER" id="PTHR14955">
    <property type="entry name" value="RETINOIC ACID INDUCED 1/TRANSCRIPTION FACTOR 20"/>
    <property type="match status" value="1"/>
</dbReference>
<evidence type="ECO:0008006" key="4">
    <source>
        <dbReference type="Google" id="ProtNLM"/>
    </source>
</evidence>
<reference evidence="2" key="3">
    <citation type="submission" date="2025-08" db="UniProtKB">
        <authorList>
            <consortium name="Ensembl"/>
        </authorList>
    </citation>
    <scope>IDENTIFICATION</scope>
</reference>
<protein>
    <recommendedName>
        <fullName evidence="4">PHD-type domain-containing protein</fullName>
    </recommendedName>
</protein>
<reference evidence="2" key="2">
    <citation type="journal article" date="2008" name="Genome Biol.">
        <title>Improved genome assembly and evidence-based global gene model set for the chordate Ciona intestinalis: new insight into intron and operon populations.</title>
        <authorList>
            <person name="Satou Y."/>
            <person name="Mineta K."/>
            <person name="Ogasawara M."/>
            <person name="Sasakura Y."/>
            <person name="Shoguchi E."/>
            <person name="Ueno K."/>
            <person name="Yamada L."/>
            <person name="Matsumoto J."/>
            <person name="Wasserscheid J."/>
            <person name="Dewar K."/>
            <person name="Wiley G.B."/>
            <person name="Macmil S.L."/>
            <person name="Roe B.A."/>
            <person name="Zeller R.W."/>
            <person name="Hastings K.E."/>
            <person name="Lemaire P."/>
            <person name="Lindquist E."/>
            <person name="Endo T."/>
            <person name="Hotta K."/>
            <person name="Inaba K."/>
        </authorList>
    </citation>
    <scope>NUCLEOTIDE SEQUENCE [LARGE SCALE GENOMIC DNA]</scope>
    <source>
        <strain evidence="2">wild type</strain>
    </source>
</reference>
<dbReference type="HOGENOM" id="CLU_733536_0_0_1"/>
<accession>F7BNR0</accession>
<feature type="region of interest" description="Disordered" evidence="1">
    <location>
        <begin position="46"/>
        <end position="77"/>
    </location>
</feature>
<organism evidence="2 3">
    <name type="scientific">Ciona intestinalis</name>
    <name type="common">Transparent sea squirt</name>
    <name type="synonym">Ascidia intestinalis</name>
    <dbReference type="NCBI Taxonomy" id="7719"/>
    <lineage>
        <taxon>Eukaryota</taxon>
        <taxon>Metazoa</taxon>
        <taxon>Chordata</taxon>
        <taxon>Tunicata</taxon>
        <taxon>Ascidiacea</taxon>
        <taxon>Phlebobranchia</taxon>
        <taxon>Cionidae</taxon>
        <taxon>Ciona</taxon>
    </lineage>
</organism>
<evidence type="ECO:0000313" key="3">
    <source>
        <dbReference type="Proteomes" id="UP000008144"/>
    </source>
</evidence>
<dbReference type="Gene3D" id="3.30.40.10">
    <property type="entry name" value="Zinc/RING finger domain, C3HC4 (zinc finger)"/>
    <property type="match status" value="1"/>
</dbReference>
<dbReference type="InterPro" id="IPR013083">
    <property type="entry name" value="Znf_RING/FYVE/PHD"/>
</dbReference>
<feature type="compositionally biased region" description="Polar residues" evidence="1">
    <location>
        <begin position="1"/>
        <end position="16"/>
    </location>
</feature>
<name>F7BNR0_CIOIN</name>
<accession>A0A1W2WEA5</accession>
<dbReference type="Ensembl" id="ENSCINT00000024416.2">
    <property type="protein sequence ID" value="ENSCINP00000024170.2"/>
    <property type="gene ID" value="ENSCING00000013110.2"/>
</dbReference>
<dbReference type="OMA" id="TCCFCHL"/>
<dbReference type="PANTHER" id="PTHR14955:SF4">
    <property type="entry name" value="PHD-TYPE DOMAIN-CONTAINING PROTEIN"/>
    <property type="match status" value="1"/>
</dbReference>
<sequence length="377" mass="42133">MEQETVQSANAAQAGTSKAEKMNLKCNSTTKQLSKLKKQKLSFKIKKAKHSKTNSAIKKYRNKHRERKKNKNKKSDAKDNSIVAIYVPRLRDILQTFPQDIVTCCFCHLPGNYLPGLGDLYGPYCPTFRDLTEYRKIAHTNLDLPSASCQNHDISEITVDLDKKVCYITTKYSNGTKEIIESQEVPTAKETEDTISEMSSQLRIMQTLDYLLSDSRKSSHKHRSHKHTGKIRIPGFNGTLKLKSSNPGNDTAINSDLKKLLPGIDTIIFIEPVAQEGNMQARPGGNRNMGSPGVKIATVLDNITVSHKFDTSDMWVHAPCAMNAPGVCLIQGQLFGLHTTATKAKQTLCNYCGRNGATMTQRNQIFHYLCMIPNKLD</sequence>
<evidence type="ECO:0000256" key="1">
    <source>
        <dbReference type="SAM" id="MobiDB-lite"/>
    </source>
</evidence>
<dbReference type="EMBL" id="EAAA01002763">
    <property type="status" value="NOT_ANNOTATED_CDS"/>
    <property type="molecule type" value="Genomic_DNA"/>
</dbReference>
<proteinExistence type="predicted"/>
<dbReference type="GeneTree" id="ENSGT00940000172444"/>